<comment type="caution">
    <text evidence="1">The sequence shown here is derived from an EMBL/GenBank/DDBJ whole genome shotgun (WGS) entry which is preliminary data.</text>
</comment>
<dbReference type="EMBL" id="JAEDAQ010000002">
    <property type="protein sequence ID" value="MBH9580090.1"/>
    <property type="molecule type" value="Genomic_DNA"/>
</dbReference>
<evidence type="ECO:0000313" key="1">
    <source>
        <dbReference type="EMBL" id="MBH9580090.1"/>
    </source>
</evidence>
<evidence type="ECO:0000313" key="2">
    <source>
        <dbReference type="Proteomes" id="UP000597038"/>
    </source>
</evidence>
<gene>
    <name evidence="1" type="ORF">I9026_01725</name>
</gene>
<reference evidence="1 2" key="1">
    <citation type="submission" date="2020-12" db="EMBL/GenBank/DDBJ databases">
        <title>Genomic analysis of Staphylococcus felis from a cat with skin infection.</title>
        <authorList>
            <person name="Aslantas O."/>
            <person name="Keskin O."/>
            <person name="Buyukaltay K."/>
            <person name="Gullu Yucetepe A."/>
        </authorList>
    </citation>
    <scope>NUCLEOTIDE SEQUENCE [LARGE SCALE GENOMIC DNA]</scope>
    <source>
        <strain evidence="1 2">HARRANVET</strain>
    </source>
</reference>
<dbReference type="Proteomes" id="UP000597038">
    <property type="component" value="Unassembled WGS sequence"/>
</dbReference>
<keyword evidence="2" id="KW-1185">Reference proteome</keyword>
<proteinExistence type="predicted"/>
<accession>A0ABS0QLJ4</accession>
<organism evidence="1 2">
    <name type="scientific">Staphylococcus felis</name>
    <dbReference type="NCBI Taxonomy" id="46127"/>
    <lineage>
        <taxon>Bacteria</taxon>
        <taxon>Bacillati</taxon>
        <taxon>Bacillota</taxon>
        <taxon>Bacilli</taxon>
        <taxon>Bacillales</taxon>
        <taxon>Staphylococcaceae</taxon>
        <taxon>Staphylococcus</taxon>
    </lineage>
</organism>
<dbReference type="RefSeq" id="WP_115870737.1">
    <property type="nucleotide sequence ID" value="NZ_JAEDAQ010000002.1"/>
</dbReference>
<protein>
    <submittedName>
        <fullName evidence="1">Uncharacterized protein</fullName>
    </submittedName>
</protein>
<name>A0ABS0QLJ4_9STAP</name>
<sequence>MFGISETIDEFTDDAYPLQEKAVVVDNIYRYSFDEYKSKYPNIFSTISKEEFYKNQEKILR</sequence>